<organism evidence="1 2">
    <name type="scientific">Crocosphaera subtropica (strain ATCC 51142 / BH68)</name>
    <name type="common">Cyanothece sp. (strain ATCC 51142)</name>
    <dbReference type="NCBI Taxonomy" id="43989"/>
    <lineage>
        <taxon>Bacteria</taxon>
        <taxon>Bacillati</taxon>
        <taxon>Cyanobacteriota</taxon>
        <taxon>Cyanophyceae</taxon>
        <taxon>Oscillatoriophycideae</taxon>
        <taxon>Chroococcales</taxon>
        <taxon>Aphanothecaceae</taxon>
        <taxon>Crocosphaera</taxon>
        <taxon>Crocosphaera subtropica</taxon>
    </lineage>
</organism>
<evidence type="ECO:0000313" key="1">
    <source>
        <dbReference type="EMBL" id="ACB54476.1"/>
    </source>
</evidence>
<dbReference type="STRING" id="43989.cce_5130"/>
<evidence type="ECO:0000313" key="2">
    <source>
        <dbReference type="Proteomes" id="UP000001203"/>
    </source>
</evidence>
<dbReference type="KEGG" id="cyt:cce_5130"/>
<dbReference type="OrthoDB" id="339834at2"/>
<dbReference type="Proteomes" id="UP000001203">
    <property type="component" value="Chromosome linear"/>
</dbReference>
<dbReference type="HOGENOM" id="CLU_135482_1_0_3"/>
<proteinExistence type="predicted"/>
<sequence length="136" mass="15717">MKIIVFTFLTFLLSQNPLLAKERRCGWLFNPTPSNWWLIDANDQWVLSLQGSHQATGVHIRNFESDEWMYAYPGGSPSYGYGCACLDVIVDYQTKYILSVENGFYQKLDVCKTDPHLPPPPFENPSQLKYLSIKEY</sequence>
<accession>B1X2W5</accession>
<name>B1X2W5_CROS5</name>
<protein>
    <recommendedName>
        <fullName evidence="3">DUF4087 domain-containing protein</fullName>
    </recommendedName>
</protein>
<dbReference type="eggNOG" id="ENOG50331VJ">
    <property type="taxonomic scope" value="Bacteria"/>
</dbReference>
<reference evidence="1 2" key="1">
    <citation type="journal article" date="2008" name="Proc. Natl. Acad. Sci. U.S.A.">
        <title>The genome of Cyanothece 51142, a unicellular diazotrophic cyanobacterium important in the marine nitrogen cycle.</title>
        <authorList>
            <person name="Welsh E.A."/>
            <person name="Liberton M."/>
            <person name="Stoeckel J."/>
            <person name="Loh T."/>
            <person name="Elvitigala T."/>
            <person name="Wang C."/>
            <person name="Wollam A."/>
            <person name="Fulton R.S."/>
            <person name="Clifton S.W."/>
            <person name="Jacobs J.M."/>
            <person name="Aurora R."/>
            <person name="Ghosh B.K."/>
            <person name="Sherman L.A."/>
            <person name="Smith R.D."/>
            <person name="Wilson R.K."/>
            <person name="Pakrasi H.B."/>
        </authorList>
    </citation>
    <scope>NUCLEOTIDE SEQUENCE [LARGE SCALE GENOMIC DNA]</scope>
    <source>
        <strain evidence="2">ATCC 51142 / BH68</strain>
    </source>
</reference>
<dbReference type="RefSeq" id="WP_009547990.1">
    <property type="nucleotide sequence ID" value="NC_010547.1"/>
</dbReference>
<dbReference type="EMBL" id="CP000807">
    <property type="protein sequence ID" value="ACB54476.1"/>
    <property type="molecule type" value="Genomic_DNA"/>
</dbReference>
<dbReference type="Pfam" id="PF13316">
    <property type="entry name" value="DUF4087"/>
    <property type="match status" value="1"/>
</dbReference>
<dbReference type="AlphaFoldDB" id="B1X2W5"/>
<gene>
    <name evidence="1" type="ordered locus">cce_5130</name>
</gene>
<evidence type="ECO:0008006" key="3">
    <source>
        <dbReference type="Google" id="ProtNLM"/>
    </source>
</evidence>
<keyword evidence="2" id="KW-1185">Reference proteome</keyword>
<dbReference type="InterPro" id="IPR025145">
    <property type="entry name" value="DUF4087"/>
</dbReference>